<evidence type="ECO:0000313" key="3">
    <source>
        <dbReference type="Proteomes" id="UP001500908"/>
    </source>
</evidence>
<evidence type="ECO:0000256" key="1">
    <source>
        <dbReference type="SAM" id="MobiDB-lite"/>
    </source>
</evidence>
<feature type="region of interest" description="Disordered" evidence="1">
    <location>
        <begin position="1"/>
        <end position="26"/>
    </location>
</feature>
<comment type="caution">
    <text evidence="2">The sequence shown here is derived from an EMBL/GenBank/DDBJ whole genome shotgun (WGS) entry which is preliminary data.</text>
</comment>
<gene>
    <name evidence="2" type="ORF">GCM10022402_20920</name>
</gene>
<proteinExistence type="predicted"/>
<organism evidence="2 3">
    <name type="scientific">Salinactinospora qingdaonensis</name>
    <dbReference type="NCBI Taxonomy" id="702744"/>
    <lineage>
        <taxon>Bacteria</taxon>
        <taxon>Bacillati</taxon>
        <taxon>Actinomycetota</taxon>
        <taxon>Actinomycetes</taxon>
        <taxon>Streptosporangiales</taxon>
        <taxon>Nocardiopsidaceae</taxon>
        <taxon>Salinactinospora</taxon>
    </lineage>
</organism>
<keyword evidence="3" id="KW-1185">Reference proteome</keyword>
<accession>A0ABP7FM43</accession>
<dbReference type="Proteomes" id="UP001500908">
    <property type="component" value="Unassembled WGS sequence"/>
</dbReference>
<feature type="compositionally biased region" description="Low complexity" evidence="1">
    <location>
        <begin position="1"/>
        <end position="14"/>
    </location>
</feature>
<evidence type="ECO:0000313" key="2">
    <source>
        <dbReference type="EMBL" id="GAA3740942.1"/>
    </source>
</evidence>
<reference evidence="3" key="1">
    <citation type="journal article" date="2019" name="Int. J. Syst. Evol. Microbiol.">
        <title>The Global Catalogue of Microorganisms (GCM) 10K type strain sequencing project: providing services to taxonomists for standard genome sequencing and annotation.</title>
        <authorList>
            <consortium name="The Broad Institute Genomics Platform"/>
            <consortium name="The Broad Institute Genome Sequencing Center for Infectious Disease"/>
            <person name="Wu L."/>
            <person name="Ma J."/>
        </authorList>
    </citation>
    <scope>NUCLEOTIDE SEQUENCE [LARGE SCALE GENOMIC DNA]</scope>
    <source>
        <strain evidence="3">JCM 17137</strain>
    </source>
</reference>
<protein>
    <submittedName>
        <fullName evidence="2">Uncharacterized protein</fullName>
    </submittedName>
</protein>
<feature type="compositionally biased region" description="Basic and acidic residues" evidence="1">
    <location>
        <begin position="15"/>
        <end position="25"/>
    </location>
</feature>
<dbReference type="EMBL" id="BAABDD010000007">
    <property type="protein sequence ID" value="GAA3740942.1"/>
    <property type="molecule type" value="Genomic_DNA"/>
</dbReference>
<sequence>MGVRGGVRRPLVPRSLRDLGSRRGDSGGAHLALAALFEKRSLAAAGVAAAKAAAPDHLSARQGAKTSSCSAASSTAERVNGIGALSPWAHMGNWSA</sequence>
<name>A0ABP7FM43_9ACTN</name>